<feature type="non-terminal residue" evidence="1">
    <location>
        <position position="1"/>
    </location>
</feature>
<proteinExistence type="predicted"/>
<dbReference type="AlphaFoldDB" id="A0A0K2SWU3"/>
<evidence type="ECO:0000313" key="1">
    <source>
        <dbReference type="EMBL" id="CDW17827.1"/>
    </source>
</evidence>
<reference evidence="1" key="1">
    <citation type="submission" date="2014-05" db="EMBL/GenBank/DDBJ databases">
        <authorList>
            <person name="Chronopoulou M."/>
        </authorList>
    </citation>
    <scope>NUCLEOTIDE SEQUENCE</scope>
    <source>
        <tissue evidence="1">Whole organism</tissue>
    </source>
</reference>
<protein>
    <submittedName>
        <fullName evidence="1">Uncharacterized protein</fullName>
    </submittedName>
</protein>
<dbReference type="EMBL" id="HACA01000466">
    <property type="protein sequence ID" value="CDW17827.1"/>
    <property type="molecule type" value="Transcribed_RNA"/>
</dbReference>
<accession>A0A0K2SWU3</accession>
<name>A0A0K2SWU3_LEPSM</name>
<sequence length="42" mass="5064">LLFNERPLYLDLLWLATLPKKYLLRPSNLIFEVRDCKFQVIA</sequence>
<organism evidence="1">
    <name type="scientific">Lepeophtheirus salmonis</name>
    <name type="common">Salmon louse</name>
    <name type="synonym">Caligus salmonis</name>
    <dbReference type="NCBI Taxonomy" id="72036"/>
    <lineage>
        <taxon>Eukaryota</taxon>
        <taxon>Metazoa</taxon>
        <taxon>Ecdysozoa</taxon>
        <taxon>Arthropoda</taxon>
        <taxon>Crustacea</taxon>
        <taxon>Multicrustacea</taxon>
        <taxon>Hexanauplia</taxon>
        <taxon>Copepoda</taxon>
        <taxon>Siphonostomatoida</taxon>
        <taxon>Caligidae</taxon>
        <taxon>Lepeophtheirus</taxon>
    </lineage>
</organism>